<evidence type="ECO:0000256" key="1">
    <source>
        <dbReference type="SAM" id="MobiDB-lite"/>
    </source>
</evidence>
<accession>A0AAV6VIN3</accession>
<sequence>MTKDQVEDEVISVKQEQAEDDQVMNVFVHSTCGLPDAWTEDEVDCLLASWRAVLEQQQAGPPLKLYDASRRVAGRLLRDGEGGMPRLKELKDRRVVRDEVRRLMKLLRNEYTVFKGMQKIEGLRSYRHPCVDQLEHIFELIPQSRRAALDKEGPQQPRRRRAVSEGAATLTKAKEEDEDAAPSGGKPRSKQQQRSMNLTRLVRLMVSQQQTMLEQFERLFKVLEVTSRPIALEAAT</sequence>
<keyword evidence="3" id="KW-1185">Reference proteome</keyword>
<dbReference type="AlphaFoldDB" id="A0AAV6VIN3"/>
<proteinExistence type="predicted"/>
<evidence type="ECO:0000313" key="3">
    <source>
        <dbReference type="Proteomes" id="UP000827092"/>
    </source>
</evidence>
<protein>
    <submittedName>
        <fullName evidence="2">Uncharacterized protein</fullName>
    </submittedName>
</protein>
<dbReference type="Proteomes" id="UP000827092">
    <property type="component" value="Unassembled WGS sequence"/>
</dbReference>
<reference evidence="2 3" key="1">
    <citation type="journal article" date="2022" name="Nat. Ecol. Evol.">
        <title>A masculinizing supergene underlies an exaggerated male reproductive morph in a spider.</title>
        <authorList>
            <person name="Hendrickx F."/>
            <person name="De Corte Z."/>
            <person name="Sonet G."/>
            <person name="Van Belleghem S.M."/>
            <person name="Kostlbacher S."/>
            <person name="Vangestel C."/>
        </authorList>
    </citation>
    <scope>NUCLEOTIDE SEQUENCE [LARGE SCALE GENOMIC DNA]</scope>
    <source>
        <strain evidence="2">W744_W776</strain>
    </source>
</reference>
<organism evidence="2 3">
    <name type="scientific">Oedothorax gibbosus</name>
    <dbReference type="NCBI Taxonomy" id="931172"/>
    <lineage>
        <taxon>Eukaryota</taxon>
        <taxon>Metazoa</taxon>
        <taxon>Ecdysozoa</taxon>
        <taxon>Arthropoda</taxon>
        <taxon>Chelicerata</taxon>
        <taxon>Arachnida</taxon>
        <taxon>Araneae</taxon>
        <taxon>Araneomorphae</taxon>
        <taxon>Entelegynae</taxon>
        <taxon>Araneoidea</taxon>
        <taxon>Linyphiidae</taxon>
        <taxon>Erigoninae</taxon>
        <taxon>Oedothorax</taxon>
    </lineage>
</organism>
<name>A0AAV6VIN3_9ARAC</name>
<comment type="caution">
    <text evidence="2">The sequence shown here is derived from an EMBL/GenBank/DDBJ whole genome shotgun (WGS) entry which is preliminary data.</text>
</comment>
<feature type="region of interest" description="Disordered" evidence="1">
    <location>
        <begin position="147"/>
        <end position="195"/>
    </location>
</feature>
<evidence type="ECO:0000313" key="2">
    <source>
        <dbReference type="EMBL" id="KAG8195558.1"/>
    </source>
</evidence>
<dbReference type="EMBL" id="JAFNEN010000084">
    <property type="protein sequence ID" value="KAG8195558.1"/>
    <property type="molecule type" value="Genomic_DNA"/>
</dbReference>
<gene>
    <name evidence="2" type="ORF">JTE90_002184</name>
</gene>